<name>A0ABV6YYZ1_UNCC1</name>
<dbReference type="InterPro" id="IPR000073">
    <property type="entry name" value="AB_hydrolase_1"/>
</dbReference>
<dbReference type="PANTHER" id="PTHR46438">
    <property type="entry name" value="ALPHA/BETA-HYDROLASES SUPERFAMILY PROTEIN"/>
    <property type="match status" value="1"/>
</dbReference>
<evidence type="ECO:0000313" key="3">
    <source>
        <dbReference type="Proteomes" id="UP001594351"/>
    </source>
</evidence>
<protein>
    <submittedName>
        <fullName evidence="2">Alpha/beta fold hydrolase</fullName>
    </submittedName>
</protein>
<proteinExistence type="predicted"/>
<dbReference type="PRINTS" id="PR00111">
    <property type="entry name" value="ABHYDROLASE"/>
</dbReference>
<dbReference type="PRINTS" id="PR00412">
    <property type="entry name" value="EPOXHYDRLASE"/>
</dbReference>
<dbReference type="Pfam" id="PF00561">
    <property type="entry name" value="Abhydrolase_1"/>
    <property type="match status" value="1"/>
</dbReference>
<feature type="domain" description="AB hydrolase-1" evidence="1">
    <location>
        <begin position="75"/>
        <end position="309"/>
    </location>
</feature>
<keyword evidence="2" id="KW-0378">Hydrolase</keyword>
<accession>A0ABV6YYZ1</accession>
<gene>
    <name evidence="2" type="ORF">ACFL27_14515</name>
</gene>
<dbReference type="Proteomes" id="UP001594351">
    <property type="component" value="Unassembled WGS sequence"/>
</dbReference>
<comment type="caution">
    <text evidence="2">The sequence shown here is derived from an EMBL/GenBank/DDBJ whole genome shotgun (WGS) entry which is preliminary data.</text>
</comment>
<dbReference type="InterPro" id="IPR029058">
    <property type="entry name" value="AB_hydrolase_fold"/>
</dbReference>
<evidence type="ECO:0000259" key="1">
    <source>
        <dbReference type="Pfam" id="PF00561"/>
    </source>
</evidence>
<dbReference type="EMBL" id="JBHPBY010000185">
    <property type="protein sequence ID" value="MFC1851407.1"/>
    <property type="molecule type" value="Genomic_DNA"/>
</dbReference>
<keyword evidence="3" id="KW-1185">Reference proteome</keyword>
<dbReference type="Gene3D" id="3.40.50.1820">
    <property type="entry name" value="alpha/beta hydrolase"/>
    <property type="match status" value="1"/>
</dbReference>
<dbReference type="SUPFAM" id="SSF53474">
    <property type="entry name" value="alpha/beta-Hydrolases"/>
    <property type="match status" value="1"/>
</dbReference>
<dbReference type="PANTHER" id="PTHR46438:SF11">
    <property type="entry name" value="LIPASE-RELATED"/>
    <property type="match status" value="1"/>
</dbReference>
<sequence>MTLTEIRENPRHPRANLSILRVASLILCLNFWACGAFVKTIPPGQILDKTAYNHFVKVGEANLHYIEYPAEGPDVLLLHGFGSSSYCWDKVAPQLHRHGFHIWMLDMKGFGWSDKPKKTAYDPMTLMEEVNQWMDLMNLKDVVFVGNSLGGAIAGLLEFEHPERIGRVVLIDAAGYNFKKPMVIKLARFPLATPIAKLFFGRWIIKRMLGQVFYNDDLITAEHIEAYYDRLRTQNAMYAQVNLARSLNFNDFEHYFSRIKELETETLIIWGRDDQWIPLEIAYNFRKDLTNSRLVVIPECGHVPQKEKPERVVQLLLDFLNNKPIQETPLPEP</sequence>
<evidence type="ECO:0000313" key="2">
    <source>
        <dbReference type="EMBL" id="MFC1851407.1"/>
    </source>
</evidence>
<dbReference type="GO" id="GO:0016787">
    <property type="term" value="F:hydrolase activity"/>
    <property type="evidence" value="ECO:0007669"/>
    <property type="project" value="UniProtKB-KW"/>
</dbReference>
<organism evidence="2 3">
    <name type="scientific">candidate division CSSED10-310 bacterium</name>
    <dbReference type="NCBI Taxonomy" id="2855610"/>
    <lineage>
        <taxon>Bacteria</taxon>
        <taxon>Bacteria division CSSED10-310</taxon>
    </lineage>
</organism>
<dbReference type="InterPro" id="IPR000639">
    <property type="entry name" value="Epox_hydrolase-like"/>
</dbReference>
<reference evidence="2 3" key="1">
    <citation type="submission" date="2024-09" db="EMBL/GenBank/DDBJ databases">
        <title>Laminarin stimulates single cell rates of sulfate reduction while oxygen inhibits transcriptomic activity in coastal marine sediment.</title>
        <authorList>
            <person name="Lindsay M."/>
            <person name="Orcutt B."/>
            <person name="Emerson D."/>
            <person name="Stepanauskas R."/>
            <person name="D'Angelo T."/>
        </authorList>
    </citation>
    <scope>NUCLEOTIDE SEQUENCE [LARGE SCALE GENOMIC DNA]</scope>
    <source>
        <strain evidence="2">SAG AM-311-K15</strain>
    </source>
</reference>